<reference evidence="3 4" key="1">
    <citation type="submission" date="2019-12" db="EMBL/GenBank/DDBJ databases">
        <title>Genome sequenceing of Clostridium bovifaecis.</title>
        <authorList>
            <person name="Yao Y."/>
        </authorList>
    </citation>
    <scope>NUCLEOTIDE SEQUENCE [LARGE SCALE GENOMIC DNA]</scope>
    <source>
        <strain evidence="3 4">BXX</strain>
    </source>
</reference>
<keyword evidence="2" id="KW-1133">Transmembrane helix</keyword>
<evidence type="ECO:0000313" key="4">
    <source>
        <dbReference type="Proteomes" id="UP000422764"/>
    </source>
</evidence>
<name>A0A6I6F7U9_9CLOT</name>
<dbReference type="SMART" id="SM00028">
    <property type="entry name" value="TPR"/>
    <property type="match status" value="3"/>
</dbReference>
<dbReference type="EMBL" id="CP046522">
    <property type="protein sequence ID" value="QGU96448.1"/>
    <property type="molecule type" value="Genomic_DNA"/>
</dbReference>
<sequence length="479" mass="54861">MDKARKLYIKALNKYEEGYIDKAIDICEEIISMDIKNRACINLKGLLYYFKGDLQSASSLWKLNYEVNNDEVAKKYLQGIKHDEERLSLYISAVGFLQQMKFNDALSLLMKCKESDYNCINVDNAIATCYIKLGRSKEAARYVNNALKLDKSNDAALENRRKLVKLGATRKEIKINSFKKAAFLCLGIILVTIGIFLRKPIIDKVKNNGIMINSSVNTEKVNSAANKDYINEDDKKELEIIKDSVEGASENSGIINEGTKVTETGIKVAENVETESKAATEKSKKKEVSSKDSKNTEENVNKKSKLDESFSYKNIESYLYNKDFDNIYEYAVKWKDADLDANNRAMLDRSEEILKKEGVKYFYSKGRDYLKINADYDKAINCLSKAYAYGKDTYLSQHIVYLMGVAYESKRDSQKAINYYAEYDSNFSNGIYIKEVLYRLTLLYRDVDLSKARQYGEKLIKNYPNSEYSNSIIKSIINS</sequence>
<keyword evidence="4" id="KW-1185">Reference proteome</keyword>
<dbReference type="Gene3D" id="1.25.40.10">
    <property type="entry name" value="Tetratricopeptide repeat domain"/>
    <property type="match status" value="2"/>
</dbReference>
<protein>
    <submittedName>
        <fullName evidence="3">Tetratricopeptide repeat protein</fullName>
    </submittedName>
</protein>
<evidence type="ECO:0000256" key="2">
    <source>
        <dbReference type="SAM" id="Phobius"/>
    </source>
</evidence>
<keyword evidence="2" id="KW-0472">Membrane</keyword>
<dbReference type="InterPro" id="IPR011990">
    <property type="entry name" value="TPR-like_helical_dom_sf"/>
</dbReference>
<dbReference type="Proteomes" id="UP000422764">
    <property type="component" value="Chromosome"/>
</dbReference>
<evidence type="ECO:0000256" key="1">
    <source>
        <dbReference type="SAM" id="MobiDB-lite"/>
    </source>
</evidence>
<keyword evidence="2" id="KW-0812">Transmembrane</keyword>
<dbReference type="SUPFAM" id="SSF48452">
    <property type="entry name" value="TPR-like"/>
    <property type="match status" value="2"/>
</dbReference>
<evidence type="ECO:0000313" key="3">
    <source>
        <dbReference type="EMBL" id="QGU96448.1"/>
    </source>
</evidence>
<gene>
    <name evidence="3" type="ORF">GOM49_16280</name>
</gene>
<proteinExistence type="predicted"/>
<feature type="transmembrane region" description="Helical" evidence="2">
    <location>
        <begin position="181"/>
        <end position="197"/>
    </location>
</feature>
<accession>A0A6I6F7U9</accession>
<dbReference type="InterPro" id="IPR019734">
    <property type="entry name" value="TPR_rpt"/>
</dbReference>
<feature type="region of interest" description="Disordered" evidence="1">
    <location>
        <begin position="274"/>
        <end position="303"/>
    </location>
</feature>
<dbReference type="AlphaFoldDB" id="A0A6I6F7U9"/>
<organism evidence="3 4">
    <name type="scientific">Clostridium bovifaecis</name>
    <dbReference type="NCBI Taxonomy" id="2184719"/>
    <lineage>
        <taxon>Bacteria</taxon>
        <taxon>Bacillati</taxon>
        <taxon>Bacillota</taxon>
        <taxon>Clostridia</taxon>
        <taxon>Eubacteriales</taxon>
        <taxon>Clostridiaceae</taxon>
        <taxon>Clostridium</taxon>
    </lineage>
</organism>